<evidence type="ECO:0000313" key="1">
    <source>
        <dbReference type="EMBL" id="OWY99838.1"/>
    </source>
</evidence>
<sequence length="140" mass="15752">MQVKILEFAQLEYPSMCQYCLTQSLVEALSRIESTRVENVKDIIGEQEARAIGAGTVMYDVVHDAIRPCLQETGVDNLVLRLTIPVQQTPDATSDNQDNERMLASFWGGQFRGVPTDFQVPKCSTRLAWILWRCGNGVMQ</sequence>
<organism evidence="1 2">
    <name type="scientific">Phytophthora megakarya</name>
    <dbReference type="NCBI Taxonomy" id="4795"/>
    <lineage>
        <taxon>Eukaryota</taxon>
        <taxon>Sar</taxon>
        <taxon>Stramenopiles</taxon>
        <taxon>Oomycota</taxon>
        <taxon>Peronosporomycetes</taxon>
        <taxon>Peronosporales</taxon>
        <taxon>Peronosporaceae</taxon>
        <taxon>Phytophthora</taxon>
    </lineage>
</organism>
<dbReference type="Proteomes" id="UP000198211">
    <property type="component" value="Unassembled WGS sequence"/>
</dbReference>
<name>A0A225V4D2_9STRA</name>
<gene>
    <name evidence="1" type="ORF">PHMEG_00029089</name>
</gene>
<comment type="caution">
    <text evidence="1">The sequence shown here is derived from an EMBL/GenBank/DDBJ whole genome shotgun (WGS) entry which is preliminary data.</text>
</comment>
<accession>A0A225V4D2</accession>
<evidence type="ECO:0000313" key="2">
    <source>
        <dbReference type="Proteomes" id="UP000198211"/>
    </source>
</evidence>
<reference evidence="2" key="1">
    <citation type="submission" date="2017-03" db="EMBL/GenBank/DDBJ databases">
        <title>Phytopthora megakarya and P. palmivora, two closely related causual agents of cacao black pod achieved similar genome size and gene model numbers by different mechanisms.</title>
        <authorList>
            <person name="Ali S."/>
            <person name="Shao J."/>
            <person name="Larry D.J."/>
            <person name="Kronmiller B."/>
            <person name="Shen D."/>
            <person name="Strem M.D."/>
            <person name="Melnick R.L."/>
            <person name="Guiltinan M.J."/>
            <person name="Tyler B.M."/>
            <person name="Meinhardt L.W."/>
            <person name="Bailey B.A."/>
        </authorList>
    </citation>
    <scope>NUCLEOTIDE SEQUENCE [LARGE SCALE GENOMIC DNA]</scope>
    <source>
        <strain evidence="2">zdho120</strain>
    </source>
</reference>
<dbReference type="AlphaFoldDB" id="A0A225V4D2"/>
<dbReference type="OrthoDB" id="128611at2759"/>
<proteinExistence type="predicted"/>
<keyword evidence="2" id="KW-1185">Reference proteome</keyword>
<protein>
    <submittedName>
        <fullName evidence="1">Uncharacterized protein</fullName>
    </submittedName>
</protein>
<dbReference type="EMBL" id="NBNE01008122">
    <property type="protein sequence ID" value="OWY99838.1"/>
    <property type="molecule type" value="Genomic_DNA"/>
</dbReference>